<evidence type="ECO:0000313" key="1">
    <source>
        <dbReference type="EMBL" id="TXS90533.1"/>
    </source>
</evidence>
<keyword evidence="2" id="KW-1185">Reference proteome</keyword>
<dbReference type="RefSeq" id="WP_148065059.1">
    <property type="nucleotide sequence ID" value="NZ_VRYZ01000006.1"/>
</dbReference>
<accession>A0A5C8ZPS8</accession>
<dbReference type="Pfam" id="PF04340">
    <property type="entry name" value="DUF484"/>
    <property type="match status" value="1"/>
</dbReference>
<name>A0A5C8ZPS8_9GAMM</name>
<proteinExistence type="predicted"/>
<evidence type="ECO:0000313" key="2">
    <source>
        <dbReference type="Proteomes" id="UP000321933"/>
    </source>
</evidence>
<dbReference type="OrthoDB" id="8525200at2"/>
<dbReference type="PANTHER" id="PTHR38765">
    <property type="entry name" value="DUF484 DOMAIN-CONTAINING PROTEIN"/>
    <property type="match status" value="1"/>
</dbReference>
<organism evidence="1 2">
    <name type="scientific">Parahaliea aestuarii</name>
    <dbReference type="NCBI Taxonomy" id="1852021"/>
    <lineage>
        <taxon>Bacteria</taxon>
        <taxon>Pseudomonadati</taxon>
        <taxon>Pseudomonadota</taxon>
        <taxon>Gammaproteobacteria</taxon>
        <taxon>Cellvibrionales</taxon>
        <taxon>Halieaceae</taxon>
        <taxon>Parahaliea</taxon>
    </lineage>
</organism>
<dbReference type="PANTHER" id="PTHR38765:SF1">
    <property type="entry name" value="DUF484 DOMAIN-CONTAINING PROTEIN"/>
    <property type="match status" value="1"/>
</dbReference>
<dbReference type="EMBL" id="VRYZ01000006">
    <property type="protein sequence ID" value="TXS90533.1"/>
    <property type="molecule type" value="Genomic_DNA"/>
</dbReference>
<dbReference type="AlphaFoldDB" id="A0A5C8ZPS8"/>
<comment type="caution">
    <text evidence="1">The sequence shown here is derived from an EMBL/GenBank/DDBJ whole genome shotgun (WGS) entry which is preliminary data.</text>
</comment>
<protein>
    <submittedName>
        <fullName evidence="1">DUF484 family protein</fullName>
    </submittedName>
</protein>
<reference evidence="1 2" key="1">
    <citation type="submission" date="2019-08" db="EMBL/GenBank/DDBJ databases">
        <title>Parahaliea maris sp. nov., isolated from the surface seawater.</title>
        <authorList>
            <person name="Liu Y."/>
        </authorList>
    </citation>
    <scope>NUCLEOTIDE SEQUENCE [LARGE SCALE GENOMIC DNA]</scope>
    <source>
        <strain evidence="1 2">S2-26</strain>
    </source>
</reference>
<dbReference type="InterPro" id="IPR007435">
    <property type="entry name" value="DUF484"/>
</dbReference>
<dbReference type="Proteomes" id="UP000321933">
    <property type="component" value="Unassembled WGS sequence"/>
</dbReference>
<dbReference type="Gene3D" id="3.30.450.40">
    <property type="match status" value="1"/>
</dbReference>
<gene>
    <name evidence="1" type="ORF">FVW59_14445</name>
</gene>
<sequence length="234" mass="26084">MSATQDAVALSDASALDDNQVREYLKIHSDFLQRHPDLLDHLHVSHASGSAVSLVEKQVSVLRERNMEMRHRLNALTINARDNDKLYERTRALILHLLDARDLAGLCDAFIHSMNRDFDIEFASIILFGEPAESSGNLRFETSEKVKLEIGSLLKGRKPLCGALRKDEFEFLFPKGSEVGSAAVMPLKGDNRVGLIAVGSTDANRYYNGMGTLFLQHIADVLLRLLERLPGDDN</sequence>
<dbReference type="InterPro" id="IPR029016">
    <property type="entry name" value="GAF-like_dom_sf"/>
</dbReference>